<dbReference type="Proteomes" id="UP001519349">
    <property type="component" value="Unassembled WGS sequence"/>
</dbReference>
<sequence>MGKLIEILFQRLYMAMMASAVFWLLALCGGLILGLAPAGTVLMTLFQQYRYDYKEYHWREAWSLFKENFISANQVFYSFFLAESLLLYGIYLLVQLPRQSIFYLLLTILNLLFLLAAPLAYAVYLKLQVYFELSYKNRIKLSLIGIFLTISAMLKLSLGTALLLLAGYYMPALLFFVFVGLWHFFASDILEPVYQTVQSKLVAKEK</sequence>
<feature type="transmembrane region" description="Helical" evidence="1">
    <location>
        <begin position="12"/>
        <end position="36"/>
    </location>
</feature>
<reference evidence="2 3" key="1">
    <citation type="submission" date="2018-05" db="EMBL/GenBank/DDBJ databases">
        <title>Draft genome sequence of Streptococcus panodentis CCUG 70867T.</title>
        <authorList>
            <person name="Salva-Serra F."/>
            <person name="Mendez V."/>
            <person name="Jaen-Luchoro D."/>
            <person name="Gonzales-Siles L."/>
            <person name="Karlsson R."/>
            <person name="Engstrom-Jakobsson H."/>
            <person name="Busquets A."/>
            <person name="Gomila M."/>
            <person name="Pineiro-Iglesias B."/>
            <person name="Bennasar-Figueras A."/>
            <person name="Seeger M."/>
            <person name="Moore E."/>
        </authorList>
    </citation>
    <scope>NUCLEOTIDE SEQUENCE [LARGE SCALE GENOMIC DNA]</scope>
    <source>
        <strain evidence="2 3">CCUG 70867</strain>
    </source>
</reference>
<dbReference type="EMBL" id="QFAY01000028">
    <property type="protein sequence ID" value="MBP2621950.1"/>
    <property type="molecule type" value="Genomic_DNA"/>
</dbReference>
<keyword evidence="1" id="KW-0812">Transmembrane</keyword>
<dbReference type="Pfam" id="PF04854">
    <property type="entry name" value="DUF624"/>
    <property type="match status" value="1"/>
</dbReference>
<evidence type="ECO:0000313" key="2">
    <source>
        <dbReference type="EMBL" id="MBP2621950.1"/>
    </source>
</evidence>
<comment type="caution">
    <text evidence="2">The sequence shown here is derived from an EMBL/GenBank/DDBJ whole genome shotgun (WGS) entry which is preliminary data.</text>
</comment>
<accession>A0ABS5AZL2</accession>
<keyword evidence="3" id="KW-1185">Reference proteome</keyword>
<keyword evidence="1" id="KW-1133">Transmembrane helix</keyword>
<proteinExistence type="predicted"/>
<feature type="transmembrane region" description="Helical" evidence="1">
    <location>
        <begin position="172"/>
        <end position="190"/>
    </location>
</feature>
<evidence type="ECO:0000256" key="1">
    <source>
        <dbReference type="SAM" id="Phobius"/>
    </source>
</evidence>
<organism evidence="2 3">
    <name type="scientific">Streptococcus panodentis</name>
    <dbReference type="NCBI Taxonomy" id="1581472"/>
    <lineage>
        <taxon>Bacteria</taxon>
        <taxon>Bacillati</taxon>
        <taxon>Bacillota</taxon>
        <taxon>Bacilli</taxon>
        <taxon>Lactobacillales</taxon>
        <taxon>Streptococcaceae</taxon>
        <taxon>Streptococcus</taxon>
    </lineage>
</organism>
<evidence type="ECO:0000313" key="3">
    <source>
        <dbReference type="Proteomes" id="UP001519349"/>
    </source>
</evidence>
<name>A0ABS5AZL2_9STRE</name>
<dbReference type="RefSeq" id="WP_209551953.1">
    <property type="nucleotide sequence ID" value="NZ_QFAY01000028.1"/>
</dbReference>
<keyword evidence="1" id="KW-0472">Membrane</keyword>
<protein>
    <recommendedName>
        <fullName evidence="4">DUF624 domain-containing protein</fullName>
    </recommendedName>
</protein>
<dbReference type="InterPro" id="IPR006938">
    <property type="entry name" value="DUF624"/>
</dbReference>
<gene>
    <name evidence="2" type="ORF">DHL47_11610</name>
</gene>
<evidence type="ECO:0008006" key="4">
    <source>
        <dbReference type="Google" id="ProtNLM"/>
    </source>
</evidence>
<feature type="transmembrane region" description="Helical" evidence="1">
    <location>
        <begin position="101"/>
        <end position="124"/>
    </location>
</feature>
<feature type="transmembrane region" description="Helical" evidence="1">
    <location>
        <begin position="144"/>
        <end position="165"/>
    </location>
</feature>
<feature type="transmembrane region" description="Helical" evidence="1">
    <location>
        <begin position="75"/>
        <end position="94"/>
    </location>
</feature>